<evidence type="ECO:0000256" key="3">
    <source>
        <dbReference type="ARBA" id="ARBA00022692"/>
    </source>
</evidence>
<evidence type="ECO:0000259" key="8">
    <source>
        <dbReference type="Pfam" id="PF01694"/>
    </source>
</evidence>
<comment type="similarity">
    <text evidence="2">Belongs to the peptidase S54 family.</text>
</comment>
<keyword evidence="5 7" id="KW-1133">Transmembrane helix</keyword>
<accession>A0A937FJ47</accession>
<feature type="transmembrane region" description="Helical" evidence="7">
    <location>
        <begin position="278"/>
        <end position="295"/>
    </location>
</feature>
<evidence type="ECO:0000256" key="5">
    <source>
        <dbReference type="ARBA" id="ARBA00022989"/>
    </source>
</evidence>
<feature type="transmembrane region" description="Helical" evidence="7">
    <location>
        <begin position="226"/>
        <end position="242"/>
    </location>
</feature>
<dbReference type="InterPro" id="IPR035952">
    <property type="entry name" value="Rhomboid-like_sf"/>
</dbReference>
<keyword evidence="10" id="KW-1185">Reference proteome</keyword>
<feature type="transmembrane region" description="Helical" evidence="7">
    <location>
        <begin position="254"/>
        <end position="272"/>
    </location>
</feature>
<feature type="transmembrane region" description="Helical" evidence="7">
    <location>
        <begin position="171"/>
        <end position="190"/>
    </location>
</feature>
<evidence type="ECO:0000256" key="2">
    <source>
        <dbReference type="ARBA" id="ARBA00009045"/>
    </source>
</evidence>
<comment type="caution">
    <text evidence="9">The sequence shown here is derived from an EMBL/GenBank/DDBJ whole genome shotgun (WGS) entry which is preliminary data.</text>
</comment>
<dbReference type="Pfam" id="PF01694">
    <property type="entry name" value="Rhomboid"/>
    <property type="match status" value="1"/>
</dbReference>
<evidence type="ECO:0000256" key="1">
    <source>
        <dbReference type="ARBA" id="ARBA00004141"/>
    </source>
</evidence>
<dbReference type="Proteomes" id="UP000623681">
    <property type="component" value="Unassembled WGS sequence"/>
</dbReference>
<feature type="transmembrane region" description="Helical" evidence="7">
    <location>
        <begin position="202"/>
        <end position="220"/>
    </location>
</feature>
<sequence>MKSFEQLLLNKLVNEFGFYIKDVNQGDLKWIAKMKVDNGEIFVGVVSKENRDITLESEEGSFIKVIEGNYNGEELKSGEIYFSPDEKQVVASWNDKTPFIDILNSLYRRPTTSTLSYITMGIIAINIFVFIYSAFLSGSVMDIKSDVLYELGAKYTQAIQAGEYWRLITSAFLHGGLVHIAVNMYSLFYTGNQVNRIYGNRNFVIIYFLSAVGASGASMLTNSLSVGASGAIFGLLGGLLVFAYKERTRIGKDFLVNLVSIIAMNLIIGFMLPNIDMYGHIGGLLTGLVLGFILYKRK</sequence>
<proteinExistence type="inferred from homology"/>
<comment type="subcellular location">
    <subcellularLocation>
        <location evidence="1">Membrane</location>
        <topology evidence="1">Multi-pass membrane protein</topology>
    </subcellularLocation>
</comment>
<evidence type="ECO:0000256" key="7">
    <source>
        <dbReference type="SAM" id="Phobius"/>
    </source>
</evidence>
<feature type="domain" description="Peptidase S54 rhomboid" evidence="8">
    <location>
        <begin position="162"/>
        <end position="296"/>
    </location>
</feature>
<evidence type="ECO:0000313" key="10">
    <source>
        <dbReference type="Proteomes" id="UP000623681"/>
    </source>
</evidence>
<dbReference type="GO" id="GO:0004252">
    <property type="term" value="F:serine-type endopeptidase activity"/>
    <property type="evidence" value="ECO:0007669"/>
    <property type="project" value="InterPro"/>
</dbReference>
<keyword evidence="9" id="KW-0645">Protease</keyword>
<keyword evidence="3 7" id="KW-0812">Transmembrane</keyword>
<dbReference type="AlphaFoldDB" id="A0A937FJ47"/>
<name>A0A937FJ47_9CLOT</name>
<organism evidence="9 10">
    <name type="scientific">Clostridium paridis</name>
    <dbReference type="NCBI Taxonomy" id="2803863"/>
    <lineage>
        <taxon>Bacteria</taxon>
        <taxon>Bacillati</taxon>
        <taxon>Bacillota</taxon>
        <taxon>Clostridia</taxon>
        <taxon>Eubacteriales</taxon>
        <taxon>Clostridiaceae</taxon>
        <taxon>Clostridium</taxon>
    </lineage>
</organism>
<dbReference type="EMBL" id="JAESWA010000022">
    <property type="protein sequence ID" value="MBL4932436.1"/>
    <property type="molecule type" value="Genomic_DNA"/>
</dbReference>
<dbReference type="PANTHER" id="PTHR43731:SF14">
    <property type="entry name" value="PRESENILIN-ASSOCIATED RHOMBOID-LIKE PROTEIN, MITOCHONDRIAL"/>
    <property type="match status" value="1"/>
</dbReference>
<keyword evidence="6 7" id="KW-0472">Membrane</keyword>
<dbReference type="Gene3D" id="1.20.1540.10">
    <property type="entry name" value="Rhomboid-like"/>
    <property type="match status" value="1"/>
</dbReference>
<dbReference type="PANTHER" id="PTHR43731">
    <property type="entry name" value="RHOMBOID PROTEASE"/>
    <property type="match status" value="1"/>
</dbReference>
<dbReference type="GO" id="GO:0016020">
    <property type="term" value="C:membrane"/>
    <property type="evidence" value="ECO:0007669"/>
    <property type="project" value="UniProtKB-SubCell"/>
</dbReference>
<dbReference type="GO" id="GO:0006508">
    <property type="term" value="P:proteolysis"/>
    <property type="evidence" value="ECO:0007669"/>
    <property type="project" value="UniProtKB-KW"/>
</dbReference>
<feature type="transmembrane region" description="Helical" evidence="7">
    <location>
        <begin position="115"/>
        <end position="135"/>
    </location>
</feature>
<dbReference type="SUPFAM" id="SSF144091">
    <property type="entry name" value="Rhomboid-like"/>
    <property type="match status" value="1"/>
</dbReference>
<keyword evidence="4" id="KW-0378">Hydrolase</keyword>
<evidence type="ECO:0000256" key="6">
    <source>
        <dbReference type="ARBA" id="ARBA00023136"/>
    </source>
</evidence>
<evidence type="ECO:0000256" key="4">
    <source>
        <dbReference type="ARBA" id="ARBA00022801"/>
    </source>
</evidence>
<protein>
    <submittedName>
        <fullName evidence="9">Rhomboid family intramembrane serine protease</fullName>
    </submittedName>
</protein>
<reference evidence="9" key="1">
    <citation type="submission" date="2021-01" db="EMBL/GenBank/DDBJ databases">
        <title>Genome public.</title>
        <authorList>
            <person name="Liu C."/>
            <person name="Sun Q."/>
        </authorList>
    </citation>
    <scope>NUCLEOTIDE SEQUENCE</scope>
    <source>
        <strain evidence="9">YIM B02565</strain>
    </source>
</reference>
<dbReference type="RefSeq" id="WP_202767792.1">
    <property type="nucleotide sequence ID" value="NZ_JAESWA010000022.1"/>
</dbReference>
<evidence type="ECO:0000313" key="9">
    <source>
        <dbReference type="EMBL" id="MBL4932436.1"/>
    </source>
</evidence>
<gene>
    <name evidence="9" type="ORF">JK634_11505</name>
</gene>
<dbReference type="InterPro" id="IPR022764">
    <property type="entry name" value="Peptidase_S54_rhomboid_dom"/>
</dbReference>
<dbReference type="InterPro" id="IPR050925">
    <property type="entry name" value="Rhomboid_protease_S54"/>
</dbReference>